<dbReference type="EMBL" id="JANKJG010000016">
    <property type="protein sequence ID" value="MCR8828141.1"/>
    <property type="molecule type" value="Genomic_DNA"/>
</dbReference>
<evidence type="ECO:0000313" key="2">
    <source>
        <dbReference type="EMBL" id="MCR8828141.1"/>
    </source>
</evidence>
<dbReference type="Proteomes" id="UP001165396">
    <property type="component" value="Unassembled WGS sequence"/>
</dbReference>
<name>A0ABT1Z4T5_9RHOB</name>
<evidence type="ECO:0000256" key="1">
    <source>
        <dbReference type="SAM" id="Phobius"/>
    </source>
</evidence>
<accession>A0ABT1Z4T5</accession>
<feature type="transmembrane region" description="Helical" evidence="1">
    <location>
        <begin position="80"/>
        <end position="101"/>
    </location>
</feature>
<feature type="transmembrane region" description="Helical" evidence="1">
    <location>
        <begin position="107"/>
        <end position="125"/>
    </location>
</feature>
<dbReference type="Pfam" id="PF06170">
    <property type="entry name" value="DUF983"/>
    <property type="match status" value="1"/>
</dbReference>
<dbReference type="InterPro" id="IPR009325">
    <property type="entry name" value="DUF983"/>
</dbReference>
<organism evidence="2 3">
    <name type="scientific">Pseudosulfitobacter koreensis</name>
    <dbReference type="NCBI Taxonomy" id="2968472"/>
    <lineage>
        <taxon>Bacteria</taxon>
        <taxon>Pseudomonadati</taxon>
        <taxon>Pseudomonadota</taxon>
        <taxon>Alphaproteobacteria</taxon>
        <taxon>Rhodobacterales</taxon>
        <taxon>Roseobacteraceae</taxon>
        <taxon>Pseudosulfitobacter</taxon>
    </lineage>
</organism>
<protein>
    <submittedName>
        <fullName evidence="2">DUF983 domain-containing protein</fullName>
    </submittedName>
</protein>
<keyword evidence="3" id="KW-1185">Reference proteome</keyword>
<reference evidence="2" key="1">
    <citation type="submission" date="2022-07" db="EMBL/GenBank/DDBJ databases">
        <title>Pseudosulfitobacter sp. strain AP-MA-4, whole genome sequence.</title>
        <authorList>
            <person name="Jiang Y."/>
        </authorList>
    </citation>
    <scope>NUCLEOTIDE SEQUENCE</scope>
    <source>
        <strain evidence="2">AP-MA-4</strain>
    </source>
</reference>
<sequence>MRDDYQMTNLDMTDVPDMPDVHEITEPTEQKSFPAMLRGWRNRCPNCGRGRLLKGYLKVAPTCTVCRQDLAQFKAEDGPAYLTILIVGHLMAPSLHFAFVTWRPEPLVLFTIFAVGCVALSLYLLPRLKGAIVGFKWARKMTEDAARA</sequence>
<keyword evidence="1" id="KW-0812">Transmembrane</keyword>
<comment type="caution">
    <text evidence="2">The sequence shown here is derived from an EMBL/GenBank/DDBJ whole genome shotgun (WGS) entry which is preliminary data.</text>
</comment>
<evidence type="ECO:0000313" key="3">
    <source>
        <dbReference type="Proteomes" id="UP001165396"/>
    </source>
</evidence>
<gene>
    <name evidence="2" type="ORF">NTA49_16505</name>
</gene>
<keyword evidence="1" id="KW-1133">Transmembrane helix</keyword>
<keyword evidence="1" id="KW-0472">Membrane</keyword>
<proteinExistence type="predicted"/>